<accession>A0A4W3H1E2</accession>
<dbReference type="AlphaFoldDB" id="A0A4W3H1E2"/>
<dbReference type="Pfam" id="PF00620">
    <property type="entry name" value="RhoGAP"/>
    <property type="match status" value="1"/>
</dbReference>
<protein>
    <recommendedName>
        <fullName evidence="2">Rho-GAP domain-containing protein</fullName>
    </recommendedName>
</protein>
<dbReference type="Proteomes" id="UP000314986">
    <property type="component" value="Unassembled WGS sequence"/>
</dbReference>
<dbReference type="STRING" id="7868.ENSCMIP00000010528"/>
<dbReference type="Ensembl" id="ENSCMIT00000010802.1">
    <property type="protein sequence ID" value="ENSCMIP00000010528.1"/>
    <property type="gene ID" value="ENSCMIG00000005559.1"/>
</dbReference>
<dbReference type="GO" id="GO:0007165">
    <property type="term" value="P:signal transduction"/>
    <property type="evidence" value="ECO:0007669"/>
    <property type="project" value="InterPro"/>
</dbReference>
<reference evidence="3" key="5">
    <citation type="submission" date="2025-09" db="UniProtKB">
        <authorList>
            <consortium name="Ensembl"/>
        </authorList>
    </citation>
    <scope>IDENTIFICATION</scope>
</reference>
<organism evidence="3 4">
    <name type="scientific">Callorhinchus milii</name>
    <name type="common">Ghost shark</name>
    <dbReference type="NCBI Taxonomy" id="7868"/>
    <lineage>
        <taxon>Eukaryota</taxon>
        <taxon>Metazoa</taxon>
        <taxon>Chordata</taxon>
        <taxon>Craniata</taxon>
        <taxon>Vertebrata</taxon>
        <taxon>Chondrichthyes</taxon>
        <taxon>Holocephali</taxon>
        <taxon>Chimaeriformes</taxon>
        <taxon>Callorhinchidae</taxon>
        <taxon>Callorhinchus</taxon>
    </lineage>
</organism>
<dbReference type="InterPro" id="IPR008936">
    <property type="entry name" value="Rho_GTPase_activation_prot"/>
</dbReference>
<feature type="domain" description="Rho-GAP" evidence="2">
    <location>
        <begin position="41"/>
        <end position="133"/>
    </location>
</feature>
<evidence type="ECO:0000259" key="2">
    <source>
        <dbReference type="PROSITE" id="PS50238"/>
    </source>
</evidence>
<reference evidence="4" key="3">
    <citation type="journal article" date="2014" name="Nature">
        <title>Elephant shark genome provides unique insights into gnathostome evolution.</title>
        <authorList>
            <consortium name="International Elephant Shark Genome Sequencing Consortium"/>
            <person name="Venkatesh B."/>
            <person name="Lee A.P."/>
            <person name="Ravi V."/>
            <person name="Maurya A.K."/>
            <person name="Lian M.M."/>
            <person name="Swann J.B."/>
            <person name="Ohta Y."/>
            <person name="Flajnik M.F."/>
            <person name="Sutoh Y."/>
            <person name="Kasahara M."/>
            <person name="Hoon S."/>
            <person name="Gangu V."/>
            <person name="Roy S.W."/>
            <person name="Irimia M."/>
            <person name="Korzh V."/>
            <person name="Kondrychyn I."/>
            <person name="Lim Z.W."/>
            <person name="Tay B.H."/>
            <person name="Tohari S."/>
            <person name="Kong K.W."/>
            <person name="Ho S."/>
            <person name="Lorente-Galdos B."/>
            <person name="Quilez J."/>
            <person name="Marques-Bonet T."/>
            <person name="Raney B.J."/>
            <person name="Ingham P.W."/>
            <person name="Tay A."/>
            <person name="Hillier L.W."/>
            <person name="Minx P."/>
            <person name="Boehm T."/>
            <person name="Wilson R.K."/>
            <person name="Brenner S."/>
            <person name="Warren W.C."/>
        </authorList>
    </citation>
    <scope>NUCLEOTIDE SEQUENCE [LARGE SCALE GENOMIC DNA]</scope>
</reference>
<dbReference type="PANTHER" id="PTHR14166">
    <property type="entry name" value="SLIT-ROBO RHO GTPASE ACTIVATING PROTEIN"/>
    <property type="match status" value="1"/>
</dbReference>
<dbReference type="Gene3D" id="1.10.555.10">
    <property type="entry name" value="Rho GTPase activation protein"/>
    <property type="match status" value="1"/>
</dbReference>
<reference evidence="4" key="1">
    <citation type="journal article" date="2006" name="Science">
        <title>Ancient noncoding elements conserved in the human genome.</title>
        <authorList>
            <person name="Venkatesh B."/>
            <person name="Kirkness E.F."/>
            <person name="Loh Y.H."/>
            <person name="Halpern A.L."/>
            <person name="Lee A.P."/>
            <person name="Johnson J."/>
            <person name="Dandona N."/>
            <person name="Viswanathan L.D."/>
            <person name="Tay A."/>
            <person name="Venter J.C."/>
            <person name="Strausberg R.L."/>
            <person name="Brenner S."/>
        </authorList>
    </citation>
    <scope>NUCLEOTIDE SEQUENCE [LARGE SCALE GENOMIC DNA]</scope>
</reference>
<keyword evidence="4" id="KW-1185">Reference proteome</keyword>
<proteinExistence type="predicted"/>
<sequence>VLLKWTNPFSPVYRLQAANSRSQRQRKARPCSQYHQKLFNGDLEQFIQTSGQPIPLVAVSCIRFINLHGLHHEGIFRIPGSQMEVNDIRNAFEIGQCLPAPFSTVCNSTTPELQACLLSPHRGLWPAPHPPPG</sequence>
<reference evidence="4" key="2">
    <citation type="journal article" date="2007" name="PLoS Biol.">
        <title>Survey sequencing and comparative analysis of the elephant shark (Callorhinchus milii) genome.</title>
        <authorList>
            <person name="Venkatesh B."/>
            <person name="Kirkness E.F."/>
            <person name="Loh Y.H."/>
            <person name="Halpern A.L."/>
            <person name="Lee A.P."/>
            <person name="Johnson J."/>
            <person name="Dandona N."/>
            <person name="Viswanathan L.D."/>
            <person name="Tay A."/>
            <person name="Venter J.C."/>
            <person name="Strausberg R.L."/>
            <person name="Brenner S."/>
        </authorList>
    </citation>
    <scope>NUCLEOTIDE SEQUENCE [LARGE SCALE GENOMIC DNA]</scope>
</reference>
<evidence type="ECO:0000313" key="4">
    <source>
        <dbReference type="Proteomes" id="UP000314986"/>
    </source>
</evidence>
<dbReference type="GeneTree" id="ENSGT00950000182824"/>
<dbReference type="InterPro" id="IPR051627">
    <property type="entry name" value="SLIT-ROBO_RhoGAP"/>
</dbReference>
<reference evidence="3" key="4">
    <citation type="submission" date="2025-08" db="UniProtKB">
        <authorList>
            <consortium name="Ensembl"/>
        </authorList>
    </citation>
    <scope>IDENTIFICATION</scope>
</reference>
<dbReference type="InParanoid" id="A0A4W3H1E2"/>
<name>A0A4W3H1E2_CALMI</name>
<dbReference type="PROSITE" id="PS50238">
    <property type="entry name" value="RHOGAP"/>
    <property type="match status" value="1"/>
</dbReference>
<evidence type="ECO:0000256" key="1">
    <source>
        <dbReference type="ARBA" id="ARBA00023054"/>
    </source>
</evidence>
<evidence type="ECO:0000313" key="3">
    <source>
        <dbReference type="Ensembl" id="ENSCMIP00000010528.1"/>
    </source>
</evidence>
<dbReference type="SUPFAM" id="SSF48350">
    <property type="entry name" value="GTPase activation domain, GAP"/>
    <property type="match status" value="1"/>
</dbReference>
<keyword evidence="1" id="KW-0175">Coiled coil</keyword>
<dbReference type="InterPro" id="IPR000198">
    <property type="entry name" value="RhoGAP_dom"/>
</dbReference>